<proteinExistence type="predicted"/>
<evidence type="ECO:0000256" key="1">
    <source>
        <dbReference type="SAM" id="MobiDB-lite"/>
    </source>
</evidence>
<organism evidence="3 4">
    <name type="scientific">Streptomyces smaragdinus</name>
    <dbReference type="NCBI Taxonomy" id="2585196"/>
    <lineage>
        <taxon>Bacteria</taxon>
        <taxon>Bacillati</taxon>
        <taxon>Actinomycetota</taxon>
        <taxon>Actinomycetes</taxon>
        <taxon>Kitasatosporales</taxon>
        <taxon>Streptomycetaceae</taxon>
        <taxon>Streptomyces</taxon>
    </lineage>
</organism>
<gene>
    <name evidence="3" type="ORF">SRB5_29210</name>
</gene>
<dbReference type="RefSeq" id="WP_153452378.1">
    <property type="nucleotide sequence ID" value="NZ_WEGJ01000008.1"/>
</dbReference>
<keyword evidence="2" id="KW-0472">Membrane</keyword>
<comment type="caution">
    <text evidence="3">The sequence shown here is derived from an EMBL/GenBank/DDBJ whole genome shotgun (WGS) entry which is preliminary data.</text>
</comment>
<feature type="compositionally biased region" description="Pro residues" evidence="1">
    <location>
        <begin position="1"/>
        <end position="17"/>
    </location>
</feature>
<dbReference type="Pfam" id="PF19136">
    <property type="entry name" value="DUF5819"/>
    <property type="match status" value="1"/>
</dbReference>
<accession>A0A7K0CIE8</accession>
<evidence type="ECO:0000313" key="4">
    <source>
        <dbReference type="Proteomes" id="UP000466345"/>
    </source>
</evidence>
<keyword evidence="2" id="KW-0812">Transmembrane</keyword>
<protein>
    <submittedName>
        <fullName evidence="3">Uncharacterized protein</fullName>
    </submittedName>
</protein>
<feature type="transmembrane region" description="Helical" evidence="2">
    <location>
        <begin position="37"/>
        <end position="60"/>
    </location>
</feature>
<dbReference type="AlphaFoldDB" id="A0A7K0CIE8"/>
<evidence type="ECO:0000313" key="3">
    <source>
        <dbReference type="EMBL" id="MQY12782.1"/>
    </source>
</evidence>
<sequence length="218" mass="24903">MTVPPPVTDRPTAPVPADPAERLAPGGTSLRPRYRRALTAGAVAVVSLALYHCAMVFLAIAPPSTVKNHAYRQVDWWIYPWFEQGWKMFAPEPVATNRAVEVRVYGADGASRWENLTAMDDARIRGDVMTSRQHANVVRRAWDGLSGLDLRKGPRNAHERIKFRYTRNVMTGRMEQLGYHDFDRLQVRVRMQKVPPFDDMNAVQPVRTVVLPWWKVRT</sequence>
<keyword evidence="4" id="KW-1185">Reference proteome</keyword>
<dbReference type="Proteomes" id="UP000466345">
    <property type="component" value="Unassembled WGS sequence"/>
</dbReference>
<name>A0A7K0CIE8_9ACTN</name>
<keyword evidence="2" id="KW-1133">Transmembrane helix</keyword>
<dbReference type="EMBL" id="WEGJ01000008">
    <property type="protein sequence ID" value="MQY12782.1"/>
    <property type="molecule type" value="Genomic_DNA"/>
</dbReference>
<reference evidence="3 4" key="1">
    <citation type="submission" date="2019-10" db="EMBL/GenBank/DDBJ databases">
        <title>Streptomyces smaragdinus sp. nov. and Streptomyces fabii sp. nov., isolated from the gut of fungus growing-termite Macrotermes natalensis.</title>
        <authorList>
            <person name="Schwitalla J."/>
            <person name="Benndorf R."/>
            <person name="Martin K."/>
            <person name="De Beer W."/>
            <person name="Kaster A.-K."/>
            <person name="Vollmers J."/>
            <person name="Poulsen M."/>
            <person name="Beemelmanns C."/>
        </authorList>
    </citation>
    <scope>NUCLEOTIDE SEQUENCE [LARGE SCALE GENOMIC DNA]</scope>
    <source>
        <strain evidence="3 4">RB5</strain>
    </source>
</reference>
<feature type="region of interest" description="Disordered" evidence="1">
    <location>
        <begin position="1"/>
        <end position="28"/>
    </location>
</feature>
<dbReference type="OrthoDB" id="9342777at2"/>
<dbReference type="InterPro" id="IPR043857">
    <property type="entry name" value="DUF5819"/>
</dbReference>
<evidence type="ECO:0000256" key="2">
    <source>
        <dbReference type="SAM" id="Phobius"/>
    </source>
</evidence>